<keyword evidence="3" id="KW-1185">Reference proteome</keyword>
<dbReference type="EMBL" id="CP046172">
    <property type="protein sequence ID" value="QIS16255.1"/>
    <property type="molecule type" value="Genomic_DNA"/>
</dbReference>
<dbReference type="Proteomes" id="UP000503540">
    <property type="component" value="Chromosome"/>
</dbReference>
<dbReference type="AlphaFoldDB" id="A0A6G9YSG2"/>
<gene>
    <name evidence="2" type="ORF">F5544_42230</name>
</gene>
<protein>
    <recommendedName>
        <fullName evidence="4">Ig-like domain repeat protein</fullName>
    </recommendedName>
</protein>
<reference evidence="2 3" key="1">
    <citation type="journal article" date="2019" name="ACS Chem. Biol.">
        <title>Identification and Mobilization of a Cryptic Antibiotic Biosynthesis Gene Locus from a Human-Pathogenic Nocardia Isolate.</title>
        <authorList>
            <person name="Herisse M."/>
            <person name="Ishida K."/>
            <person name="Porter J.L."/>
            <person name="Howden B."/>
            <person name="Hertweck C."/>
            <person name="Stinear T.P."/>
            <person name="Pidot S.J."/>
        </authorList>
    </citation>
    <scope>NUCLEOTIDE SEQUENCE [LARGE SCALE GENOMIC DNA]</scope>
    <source>
        <strain evidence="2 3">AUSMDU00012717</strain>
    </source>
</reference>
<sequence length="128" mass="12834">MLRSHKSAAAAISTMGAMAAALVLTAPSAPAAINAFAVTPGDPLVFVTGCAYTALATTEPGSWISFYDSQDGEFNPPSAIQAGGNGDVIAKWTPHTPGMHMLHAAQIGGERTIGIEVSPGGNGTPCPA</sequence>
<organism evidence="2 3">
    <name type="scientific">Nocardia arthritidis</name>
    <dbReference type="NCBI Taxonomy" id="228602"/>
    <lineage>
        <taxon>Bacteria</taxon>
        <taxon>Bacillati</taxon>
        <taxon>Actinomycetota</taxon>
        <taxon>Actinomycetes</taxon>
        <taxon>Mycobacteriales</taxon>
        <taxon>Nocardiaceae</taxon>
        <taxon>Nocardia</taxon>
    </lineage>
</organism>
<evidence type="ECO:0008006" key="4">
    <source>
        <dbReference type="Google" id="ProtNLM"/>
    </source>
</evidence>
<evidence type="ECO:0000313" key="2">
    <source>
        <dbReference type="EMBL" id="QIS16255.1"/>
    </source>
</evidence>
<proteinExistence type="predicted"/>
<name>A0A6G9YSG2_9NOCA</name>
<evidence type="ECO:0000256" key="1">
    <source>
        <dbReference type="SAM" id="SignalP"/>
    </source>
</evidence>
<dbReference type="RefSeq" id="WP_167478364.1">
    <property type="nucleotide sequence ID" value="NZ_CP046172.1"/>
</dbReference>
<feature type="chain" id="PRO_5026143199" description="Ig-like domain repeat protein" evidence="1">
    <location>
        <begin position="32"/>
        <end position="128"/>
    </location>
</feature>
<accession>A0A6G9YSG2</accession>
<dbReference type="KEGG" id="nah:F5544_42230"/>
<evidence type="ECO:0000313" key="3">
    <source>
        <dbReference type="Proteomes" id="UP000503540"/>
    </source>
</evidence>
<keyword evidence="1" id="KW-0732">Signal</keyword>
<feature type="signal peptide" evidence="1">
    <location>
        <begin position="1"/>
        <end position="31"/>
    </location>
</feature>